<protein>
    <submittedName>
        <fullName evidence="2">Uncharacterized protein</fullName>
    </submittedName>
</protein>
<reference evidence="2 3" key="1">
    <citation type="submission" date="2024-01" db="EMBL/GenBank/DDBJ databases">
        <title>Genome assemblies of Stephania.</title>
        <authorList>
            <person name="Yang L."/>
        </authorList>
    </citation>
    <scope>NUCLEOTIDE SEQUENCE [LARGE SCALE GENOMIC DNA]</scope>
    <source>
        <strain evidence="2">JXDWG</strain>
        <tissue evidence="2">Leaf</tissue>
    </source>
</reference>
<evidence type="ECO:0000256" key="1">
    <source>
        <dbReference type="SAM" id="MobiDB-lite"/>
    </source>
</evidence>
<organism evidence="2 3">
    <name type="scientific">Stephania cephalantha</name>
    <dbReference type="NCBI Taxonomy" id="152367"/>
    <lineage>
        <taxon>Eukaryota</taxon>
        <taxon>Viridiplantae</taxon>
        <taxon>Streptophyta</taxon>
        <taxon>Embryophyta</taxon>
        <taxon>Tracheophyta</taxon>
        <taxon>Spermatophyta</taxon>
        <taxon>Magnoliopsida</taxon>
        <taxon>Ranunculales</taxon>
        <taxon>Menispermaceae</taxon>
        <taxon>Menispermoideae</taxon>
        <taxon>Cissampelideae</taxon>
        <taxon>Stephania</taxon>
    </lineage>
</organism>
<keyword evidence="3" id="KW-1185">Reference proteome</keyword>
<name>A0AAP0E1X5_9MAGN</name>
<sequence length="89" mass="10606">MMSPLGVDTQQHTLVKKYIHLFNFPASVITPTYPLISHTHTHTHAHTVHTHENREAERESEEEEEERRRRRRNDAPGRRVKRSQLRAVY</sequence>
<evidence type="ECO:0000313" key="2">
    <source>
        <dbReference type="EMBL" id="KAK9083287.1"/>
    </source>
</evidence>
<proteinExistence type="predicted"/>
<dbReference type="EMBL" id="JBBNAG010000013">
    <property type="protein sequence ID" value="KAK9083287.1"/>
    <property type="molecule type" value="Genomic_DNA"/>
</dbReference>
<accession>A0AAP0E1X5</accession>
<gene>
    <name evidence="2" type="ORF">Scep_029758</name>
</gene>
<evidence type="ECO:0000313" key="3">
    <source>
        <dbReference type="Proteomes" id="UP001419268"/>
    </source>
</evidence>
<dbReference type="AlphaFoldDB" id="A0AAP0E1X5"/>
<feature type="region of interest" description="Disordered" evidence="1">
    <location>
        <begin position="40"/>
        <end position="89"/>
    </location>
</feature>
<dbReference type="Proteomes" id="UP001419268">
    <property type="component" value="Unassembled WGS sequence"/>
</dbReference>
<comment type="caution">
    <text evidence="2">The sequence shown here is derived from an EMBL/GenBank/DDBJ whole genome shotgun (WGS) entry which is preliminary data.</text>
</comment>
<feature type="compositionally biased region" description="Basic residues" evidence="1">
    <location>
        <begin position="68"/>
        <end position="89"/>
    </location>
</feature>